<accession>A0A9N9YXP4</accession>
<organism evidence="2 3">
    <name type="scientific">Clonostachys solani</name>
    <dbReference type="NCBI Taxonomy" id="160281"/>
    <lineage>
        <taxon>Eukaryota</taxon>
        <taxon>Fungi</taxon>
        <taxon>Dikarya</taxon>
        <taxon>Ascomycota</taxon>
        <taxon>Pezizomycotina</taxon>
        <taxon>Sordariomycetes</taxon>
        <taxon>Hypocreomycetidae</taxon>
        <taxon>Hypocreales</taxon>
        <taxon>Bionectriaceae</taxon>
        <taxon>Clonostachys</taxon>
    </lineage>
</organism>
<evidence type="ECO:0000313" key="3">
    <source>
        <dbReference type="Proteomes" id="UP000775872"/>
    </source>
</evidence>
<feature type="signal peptide" evidence="1">
    <location>
        <begin position="1"/>
        <end position="28"/>
    </location>
</feature>
<dbReference type="OrthoDB" id="3927857at2759"/>
<gene>
    <name evidence="2" type="ORF">CSOL1703_00010065</name>
</gene>
<feature type="chain" id="PRO_5040265496" evidence="1">
    <location>
        <begin position="29"/>
        <end position="180"/>
    </location>
</feature>
<dbReference type="EMBL" id="CABFOC020000005">
    <property type="protein sequence ID" value="CAH0044324.1"/>
    <property type="molecule type" value="Genomic_DNA"/>
</dbReference>
<keyword evidence="1" id="KW-0732">Signal</keyword>
<dbReference type="AlphaFoldDB" id="A0A9N9YXP4"/>
<protein>
    <submittedName>
        <fullName evidence="2">Uncharacterized protein</fullName>
    </submittedName>
</protein>
<dbReference type="Proteomes" id="UP000775872">
    <property type="component" value="Unassembled WGS sequence"/>
</dbReference>
<name>A0A9N9YXP4_9HYPO</name>
<evidence type="ECO:0000313" key="2">
    <source>
        <dbReference type="EMBL" id="CAH0044324.1"/>
    </source>
</evidence>
<reference evidence="2 3" key="2">
    <citation type="submission" date="2021-10" db="EMBL/GenBank/DDBJ databases">
        <authorList>
            <person name="Piombo E."/>
        </authorList>
    </citation>
    <scope>NUCLEOTIDE SEQUENCE [LARGE SCALE GENOMIC DNA]</scope>
</reference>
<sequence>MRLSTFTILRFTWLTTTTALLAVGSSAAATDCKPRNPDGYAASDELAAWIGKAVDDFYPFRDTWAAAYDASFAPNLSATFNATKFDFNTLRAAYGSFLPKLQGQYAGTFGHGYYSVVAVPHASDRGGFVYITGWAGGYIDGDADRLYNVSHAAFGVVEQQGDCTIKIAEWRESSNMAPSP</sequence>
<proteinExistence type="predicted"/>
<evidence type="ECO:0000256" key="1">
    <source>
        <dbReference type="SAM" id="SignalP"/>
    </source>
</evidence>
<keyword evidence="3" id="KW-1185">Reference proteome</keyword>
<comment type="caution">
    <text evidence="2">The sequence shown here is derived from an EMBL/GenBank/DDBJ whole genome shotgun (WGS) entry which is preliminary data.</text>
</comment>
<reference evidence="3" key="1">
    <citation type="submission" date="2019-06" db="EMBL/GenBank/DDBJ databases">
        <authorList>
            <person name="Broberg M."/>
        </authorList>
    </citation>
    <scope>NUCLEOTIDE SEQUENCE [LARGE SCALE GENOMIC DNA]</scope>
</reference>